<keyword evidence="5" id="KW-0472">Membrane</keyword>
<dbReference type="PANTHER" id="PTHR10809:SF6">
    <property type="entry name" value="AT11025P-RELATED"/>
    <property type="match status" value="1"/>
</dbReference>
<name>A0A7S3R2L1_DUNTE</name>
<dbReference type="PANTHER" id="PTHR10809">
    <property type="entry name" value="VESICLE-ASSOCIATED MEMBRANE PROTEIN-ASSOCIATED PROTEIN"/>
    <property type="match status" value="1"/>
</dbReference>
<keyword evidence="3" id="KW-0812">Transmembrane</keyword>
<dbReference type="Pfam" id="PF00635">
    <property type="entry name" value="Motile_Sperm"/>
    <property type="match status" value="1"/>
</dbReference>
<keyword evidence="4" id="KW-1133">Transmembrane helix</keyword>
<evidence type="ECO:0000256" key="3">
    <source>
        <dbReference type="ARBA" id="ARBA00022692"/>
    </source>
</evidence>
<feature type="domain" description="MSP" evidence="7">
    <location>
        <begin position="24"/>
        <end position="145"/>
    </location>
</feature>
<evidence type="ECO:0000256" key="5">
    <source>
        <dbReference type="ARBA" id="ARBA00023136"/>
    </source>
</evidence>
<sequence>MEFLGPVDGVGVRPDGSYGSFAHRVEVQPTDLRFRLVLGRQQVATIFINNPLKFNPVAFKVKTTAREKYCVQPSCGIVEAHSRVRVQVTMKALEDLPCNSLTGNNRDKFLVLVTPMEKDETLGKHTFDKEVRRDIQEHRLPVILESPNPQATSSNSAGLGSMSIEELEAELARRRIEELEAELARRRHSSR</sequence>
<comment type="similarity">
    <text evidence="2">Belongs to the VAMP-associated protein (VAP) (TC 9.B.17) family.</text>
</comment>
<dbReference type="InterPro" id="IPR013783">
    <property type="entry name" value="Ig-like_fold"/>
</dbReference>
<keyword evidence="6" id="KW-0175">Coiled coil</keyword>
<dbReference type="InterPro" id="IPR016763">
    <property type="entry name" value="VAP"/>
</dbReference>
<dbReference type="GO" id="GO:0061817">
    <property type="term" value="P:endoplasmic reticulum-plasma membrane tethering"/>
    <property type="evidence" value="ECO:0007669"/>
    <property type="project" value="TreeGrafter"/>
</dbReference>
<dbReference type="Gene3D" id="2.60.40.10">
    <property type="entry name" value="Immunoglobulins"/>
    <property type="match status" value="1"/>
</dbReference>
<organism evidence="8">
    <name type="scientific">Dunaliella tertiolecta</name>
    <name type="common">Green alga</name>
    <dbReference type="NCBI Taxonomy" id="3047"/>
    <lineage>
        <taxon>Eukaryota</taxon>
        <taxon>Viridiplantae</taxon>
        <taxon>Chlorophyta</taxon>
        <taxon>core chlorophytes</taxon>
        <taxon>Chlorophyceae</taxon>
        <taxon>CS clade</taxon>
        <taxon>Chlamydomonadales</taxon>
        <taxon>Dunaliellaceae</taxon>
        <taxon>Dunaliella</taxon>
    </lineage>
</organism>
<dbReference type="GO" id="GO:0005886">
    <property type="term" value="C:plasma membrane"/>
    <property type="evidence" value="ECO:0007669"/>
    <property type="project" value="TreeGrafter"/>
</dbReference>
<evidence type="ECO:0000256" key="4">
    <source>
        <dbReference type="ARBA" id="ARBA00022989"/>
    </source>
</evidence>
<reference evidence="8" key="1">
    <citation type="submission" date="2021-01" db="EMBL/GenBank/DDBJ databases">
        <authorList>
            <person name="Corre E."/>
            <person name="Pelletier E."/>
            <person name="Niang G."/>
            <person name="Scheremetjew M."/>
            <person name="Finn R."/>
            <person name="Kale V."/>
            <person name="Holt S."/>
            <person name="Cochrane G."/>
            <person name="Meng A."/>
            <person name="Brown T."/>
            <person name="Cohen L."/>
        </authorList>
    </citation>
    <scope>NUCLEOTIDE SEQUENCE</scope>
    <source>
        <strain evidence="8">CCMP1320</strain>
    </source>
</reference>
<dbReference type="EMBL" id="HBIP01025863">
    <property type="protein sequence ID" value="CAE0500497.1"/>
    <property type="molecule type" value="Transcribed_RNA"/>
</dbReference>
<dbReference type="GO" id="GO:0005789">
    <property type="term" value="C:endoplasmic reticulum membrane"/>
    <property type="evidence" value="ECO:0007669"/>
    <property type="project" value="InterPro"/>
</dbReference>
<dbReference type="InterPro" id="IPR008962">
    <property type="entry name" value="PapD-like_sf"/>
</dbReference>
<evidence type="ECO:0000259" key="7">
    <source>
        <dbReference type="PROSITE" id="PS50202"/>
    </source>
</evidence>
<evidence type="ECO:0000256" key="2">
    <source>
        <dbReference type="ARBA" id="ARBA00008932"/>
    </source>
</evidence>
<evidence type="ECO:0000313" key="8">
    <source>
        <dbReference type="EMBL" id="CAE0500497.1"/>
    </source>
</evidence>
<accession>A0A7S3R2L1</accession>
<protein>
    <recommendedName>
        <fullName evidence="7">MSP domain-containing protein</fullName>
    </recommendedName>
</protein>
<evidence type="ECO:0000256" key="6">
    <source>
        <dbReference type="SAM" id="Coils"/>
    </source>
</evidence>
<dbReference type="InterPro" id="IPR000535">
    <property type="entry name" value="MSP_dom"/>
</dbReference>
<evidence type="ECO:0000256" key="1">
    <source>
        <dbReference type="ARBA" id="ARBA00004211"/>
    </source>
</evidence>
<dbReference type="PROSITE" id="PS50202">
    <property type="entry name" value="MSP"/>
    <property type="match status" value="1"/>
</dbReference>
<feature type="coiled-coil region" evidence="6">
    <location>
        <begin position="162"/>
        <end position="189"/>
    </location>
</feature>
<dbReference type="AlphaFoldDB" id="A0A7S3R2L1"/>
<gene>
    <name evidence="8" type="ORF">DTER00134_LOCUS15570</name>
</gene>
<dbReference type="GO" id="GO:0090158">
    <property type="term" value="P:endoplasmic reticulum membrane organization"/>
    <property type="evidence" value="ECO:0007669"/>
    <property type="project" value="TreeGrafter"/>
</dbReference>
<comment type="subcellular location">
    <subcellularLocation>
        <location evidence="1">Membrane</location>
        <topology evidence="1">Single-pass type IV membrane protein</topology>
    </subcellularLocation>
</comment>
<dbReference type="SUPFAM" id="SSF49354">
    <property type="entry name" value="PapD-like"/>
    <property type="match status" value="1"/>
</dbReference>
<proteinExistence type="inferred from homology"/>